<dbReference type="EMBL" id="JAEACU010000285">
    <property type="protein sequence ID" value="KAH7510883.1"/>
    <property type="molecule type" value="Genomic_DNA"/>
</dbReference>
<evidence type="ECO:0000313" key="4">
    <source>
        <dbReference type="Proteomes" id="UP000813462"/>
    </source>
</evidence>
<dbReference type="SUPFAM" id="SSF57889">
    <property type="entry name" value="Cysteine-rich domain"/>
    <property type="match status" value="1"/>
</dbReference>
<sequence length="166" mass="19082">MCYVCDDFCETDLYRCFACNFNIHKACASLPLDIANYDQHVQPFTLMVYTSWTEDIHGKYFCDVCEERRKPNHGVYSCAECPSFVAHFECLLPEYSAACQGCGGDILSRELLCKCLGSFECHDHTLSWAYKDDDGRPVDIKCHGCGRYMPDDNYFCYCRKMIVSIT</sequence>
<name>A0A978U8T4_ZIZJJ</name>
<dbReference type="PANTHER" id="PTHR32410">
    <property type="entry name" value="CYSTEINE/HISTIDINE-RICH C1 DOMAIN FAMILY PROTEIN"/>
    <property type="match status" value="1"/>
</dbReference>
<protein>
    <recommendedName>
        <fullName evidence="2">DC1 domain-containing protein</fullName>
    </recommendedName>
</protein>
<organism evidence="3 4">
    <name type="scientific">Ziziphus jujuba var. spinosa</name>
    <dbReference type="NCBI Taxonomy" id="714518"/>
    <lineage>
        <taxon>Eukaryota</taxon>
        <taxon>Viridiplantae</taxon>
        <taxon>Streptophyta</taxon>
        <taxon>Embryophyta</taxon>
        <taxon>Tracheophyta</taxon>
        <taxon>Spermatophyta</taxon>
        <taxon>Magnoliopsida</taxon>
        <taxon>eudicotyledons</taxon>
        <taxon>Gunneridae</taxon>
        <taxon>Pentapetalae</taxon>
        <taxon>rosids</taxon>
        <taxon>fabids</taxon>
        <taxon>Rosales</taxon>
        <taxon>Rhamnaceae</taxon>
        <taxon>Paliureae</taxon>
        <taxon>Ziziphus</taxon>
    </lineage>
</organism>
<comment type="caution">
    <text evidence="3">The sequence shown here is derived from an EMBL/GenBank/DDBJ whole genome shotgun (WGS) entry which is preliminary data.</text>
</comment>
<keyword evidence="1" id="KW-0677">Repeat</keyword>
<proteinExistence type="predicted"/>
<evidence type="ECO:0000313" key="3">
    <source>
        <dbReference type="EMBL" id="KAH7510883.1"/>
    </source>
</evidence>
<dbReference type="Proteomes" id="UP000813462">
    <property type="component" value="Unassembled WGS sequence"/>
</dbReference>
<dbReference type="PANTHER" id="PTHR32410:SF207">
    <property type="entry name" value="DC1 DOMAIN-CONTAINING PROTEIN"/>
    <property type="match status" value="1"/>
</dbReference>
<dbReference type="AlphaFoldDB" id="A0A978U8T4"/>
<gene>
    <name evidence="3" type="ORF">FEM48_ZijujUnG0075000</name>
</gene>
<feature type="domain" description="DC1" evidence="2">
    <location>
        <begin position="53"/>
        <end position="90"/>
    </location>
</feature>
<dbReference type="InterPro" id="IPR053192">
    <property type="entry name" value="Vacuole_Formation_Reg"/>
</dbReference>
<dbReference type="Pfam" id="PF03107">
    <property type="entry name" value="C1_2"/>
    <property type="match status" value="1"/>
</dbReference>
<evidence type="ECO:0000256" key="1">
    <source>
        <dbReference type="ARBA" id="ARBA00022737"/>
    </source>
</evidence>
<evidence type="ECO:0000259" key="2">
    <source>
        <dbReference type="Pfam" id="PF03107"/>
    </source>
</evidence>
<accession>A0A978U8T4</accession>
<dbReference type="InterPro" id="IPR004146">
    <property type="entry name" value="DC1"/>
</dbReference>
<dbReference type="InterPro" id="IPR046349">
    <property type="entry name" value="C1-like_sf"/>
</dbReference>
<reference evidence="3" key="1">
    <citation type="journal article" date="2021" name="Front. Plant Sci.">
        <title>Chromosome-Scale Genome Assembly for Chinese Sour Jujube and Insights Into Its Genome Evolution and Domestication Signature.</title>
        <authorList>
            <person name="Shen L.-Y."/>
            <person name="Luo H."/>
            <person name="Wang X.-L."/>
            <person name="Wang X.-M."/>
            <person name="Qiu X.-J."/>
            <person name="Liu H."/>
            <person name="Zhou S.-S."/>
            <person name="Jia K.-H."/>
            <person name="Nie S."/>
            <person name="Bao Y.-T."/>
            <person name="Zhang R.-G."/>
            <person name="Yun Q.-Z."/>
            <person name="Chai Y.-H."/>
            <person name="Lu J.-Y."/>
            <person name="Li Y."/>
            <person name="Zhao S.-W."/>
            <person name="Mao J.-F."/>
            <person name="Jia S.-G."/>
            <person name="Mao Y.-M."/>
        </authorList>
    </citation>
    <scope>NUCLEOTIDE SEQUENCE</scope>
    <source>
        <strain evidence="3">AT0</strain>
        <tissue evidence="3">Leaf</tissue>
    </source>
</reference>